<dbReference type="Proteomes" id="UP000277294">
    <property type="component" value="Unassembled WGS sequence"/>
</dbReference>
<dbReference type="SUPFAM" id="SSF51556">
    <property type="entry name" value="Metallo-dependent hydrolases"/>
    <property type="match status" value="1"/>
</dbReference>
<evidence type="ECO:0000313" key="3">
    <source>
        <dbReference type="Proteomes" id="UP000277294"/>
    </source>
</evidence>
<feature type="domain" description="Amidohydrolase 3" evidence="1">
    <location>
        <begin position="51"/>
        <end position="552"/>
    </location>
</feature>
<dbReference type="GO" id="GO:0016810">
    <property type="term" value="F:hydrolase activity, acting on carbon-nitrogen (but not peptide) bonds"/>
    <property type="evidence" value="ECO:0007669"/>
    <property type="project" value="InterPro"/>
</dbReference>
<dbReference type="CDD" id="cd01300">
    <property type="entry name" value="YtcJ_like"/>
    <property type="match status" value="1"/>
</dbReference>
<dbReference type="Gene3D" id="3.10.310.70">
    <property type="match status" value="1"/>
</dbReference>
<accession>A0A3P4AXY2</accession>
<sequence>MRRADTILLGQVLTLDDAGTRAQALAIGNGRVLATGSREAMLALRGPGTEVRDFPGCAIIPGFNDAHAHMDSIGTRLIRPTLEGAHGIPEILARIRSLAQRTPPGQWIVTMPAGQPPYYFDAPSTLREGRLPNRYELDSVAPDHPVYIPSPSGYWGQPPCHAAMNSLGLALNGVGRGTVPATPATIIEKDADGEPLGLFTELGFVNTLEPDLLPAVPRFSYEQRREGIVRAMDLYHRAGITSIYEGHGSAPEVIAAYRDMWERGELTMRTAMTVSPRWRSLEEAAAAMRDWAPLLRGRGVGDAVFRVSGVFLAHGGDPCVQAIQRRELDYMGWSGYVQQANSTEEFETLCMLAGQYDLRVHTVVSDKLSQIVPVMERLAGRFPIGERRWVLEHISRSTPDELAALRRLGVGTTLIPGQYLWKHGRPFLSIDPQAMDYVSPARQLFELGVPVAAGTDSVPYDPLFCMWAMATRRERTTGRVMGPGGIASNEVALRLVTRGGAWLTFEEGEKGQLVAGHHADLAVLSGDPLATPAEALRDLRCLATMVGGRWVYAEG</sequence>
<organism evidence="2 3">
    <name type="scientific">Pigmentiphaga humi</name>
    <dbReference type="NCBI Taxonomy" id="2478468"/>
    <lineage>
        <taxon>Bacteria</taxon>
        <taxon>Pseudomonadati</taxon>
        <taxon>Pseudomonadota</taxon>
        <taxon>Betaproteobacteria</taxon>
        <taxon>Burkholderiales</taxon>
        <taxon>Alcaligenaceae</taxon>
        <taxon>Pigmentiphaga</taxon>
    </lineage>
</organism>
<dbReference type="InterPro" id="IPR013108">
    <property type="entry name" value="Amidohydro_3"/>
</dbReference>
<reference evidence="2 3" key="1">
    <citation type="submission" date="2018-10" db="EMBL/GenBank/DDBJ databases">
        <authorList>
            <person name="Criscuolo A."/>
        </authorList>
    </citation>
    <scope>NUCLEOTIDE SEQUENCE [LARGE SCALE GENOMIC DNA]</scope>
    <source>
        <strain evidence="2">DnA1</strain>
    </source>
</reference>
<dbReference type="InterPro" id="IPR033932">
    <property type="entry name" value="YtcJ-like"/>
</dbReference>
<gene>
    <name evidence="2" type="primary">nfdA_2</name>
    <name evidence="2" type="ORF">PIGHUM_00699</name>
</gene>
<dbReference type="PANTHER" id="PTHR22642">
    <property type="entry name" value="IMIDAZOLONEPROPIONASE"/>
    <property type="match status" value="1"/>
</dbReference>
<dbReference type="OrthoDB" id="9031471at2"/>
<protein>
    <submittedName>
        <fullName evidence="2">N-substituted formamide deformylase</fullName>
        <ecNumber evidence="2">3.5.1.91</ecNumber>
    </submittedName>
</protein>
<dbReference type="InterPro" id="IPR011059">
    <property type="entry name" value="Metal-dep_hydrolase_composite"/>
</dbReference>
<dbReference type="PANTHER" id="PTHR22642:SF2">
    <property type="entry name" value="PROTEIN LONG AFTER FAR-RED 3"/>
    <property type="match status" value="1"/>
</dbReference>
<dbReference type="SUPFAM" id="SSF51338">
    <property type="entry name" value="Composite domain of metallo-dependent hydrolases"/>
    <property type="match status" value="1"/>
</dbReference>
<dbReference type="RefSeq" id="WP_160142135.1">
    <property type="nucleotide sequence ID" value="NZ_UWPJ01000007.1"/>
</dbReference>
<evidence type="ECO:0000259" key="1">
    <source>
        <dbReference type="Pfam" id="PF07969"/>
    </source>
</evidence>
<keyword evidence="3" id="KW-1185">Reference proteome</keyword>
<dbReference type="Pfam" id="PF07969">
    <property type="entry name" value="Amidohydro_3"/>
    <property type="match status" value="1"/>
</dbReference>
<dbReference type="EMBL" id="UWPJ01000007">
    <property type="protein sequence ID" value="VCU68642.1"/>
    <property type="molecule type" value="Genomic_DNA"/>
</dbReference>
<dbReference type="AlphaFoldDB" id="A0A3P4AXY2"/>
<evidence type="ECO:0000313" key="2">
    <source>
        <dbReference type="EMBL" id="VCU68642.1"/>
    </source>
</evidence>
<dbReference type="Gene3D" id="2.30.40.10">
    <property type="entry name" value="Urease, subunit C, domain 1"/>
    <property type="match status" value="1"/>
</dbReference>
<name>A0A3P4AXY2_9BURK</name>
<dbReference type="Gene3D" id="3.20.20.140">
    <property type="entry name" value="Metal-dependent hydrolases"/>
    <property type="match status" value="1"/>
</dbReference>
<dbReference type="InterPro" id="IPR032466">
    <property type="entry name" value="Metal_Hydrolase"/>
</dbReference>
<proteinExistence type="predicted"/>
<keyword evidence="2" id="KW-0378">Hydrolase</keyword>
<dbReference type="EC" id="3.5.1.91" evidence="2"/>